<reference evidence="4" key="1">
    <citation type="submission" date="2013-04" db="EMBL/GenBank/DDBJ databases">
        <authorList>
            <person name="Qu J."/>
            <person name="Murali S.C."/>
            <person name="Bandaranaike D."/>
            <person name="Bellair M."/>
            <person name="Blankenburg K."/>
            <person name="Chao H."/>
            <person name="Dinh H."/>
            <person name="Doddapaneni H."/>
            <person name="Downs B."/>
            <person name="Dugan-Rocha S."/>
            <person name="Elkadiri S."/>
            <person name="Gnanaolivu R.D."/>
            <person name="Hernandez B."/>
            <person name="Javaid M."/>
            <person name="Jayaseelan J.C."/>
            <person name="Lee S."/>
            <person name="Li M."/>
            <person name="Ming W."/>
            <person name="Munidasa M."/>
            <person name="Muniz J."/>
            <person name="Nguyen L."/>
            <person name="Ongeri F."/>
            <person name="Osuji N."/>
            <person name="Pu L.-L."/>
            <person name="Puazo M."/>
            <person name="Qu C."/>
            <person name="Quiroz J."/>
            <person name="Raj R."/>
            <person name="Weissenberger G."/>
            <person name="Xin Y."/>
            <person name="Zou X."/>
            <person name="Han Y."/>
            <person name="Richards S."/>
            <person name="Worley K."/>
            <person name="Muzny D."/>
            <person name="Gibbs R."/>
        </authorList>
    </citation>
    <scope>NUCLEOTIDE SEQUENCE</scope>
    <source>
        <strain evidence="4">Sampled in the wild</strain>
    </source>
</reference>
<feature type="chain" id="PRO_5035447244" description="Farnesoic acid O-methyl transferase domain-containing protein" evidence="1">
    <location>
        <begin position="20"/>
        <end position="269"/>
    </location>
</feature>
<dbReference type="SUPFAM" id="SSF63712">
    <property type="entry name" value="Nicotinic receptor ligand binding domain-like"/>
    <property type="match status" value="1"/>
</dbReference>
<comment type="caution">
    <text evidence="4">The sequence shown here is derived from an EMBL/GenBank/DDBJ whole genome shotgun (WGS) entry which is preliminary data.</text>
</comment>
<keyword evidence="1" id="KW-0732">Signal</keyword>
<feature type="domain" description="Neurotransmitter-gated ion-channel ligand-binding" evidence="2">
    <location>
        <begin position="197"/>
        <end position="268"/>
    </location>
</feature>
<keyword evidence="5" id="KW-1185">Reference proteome</keyword>
<proteinExistence type="predicted"/>
<dbReference type="OrthoDB" id="6769267at2759"/>
<dbReference type="PANTHER" id="PTHR36695">
    <property type="entry name" value="AGAP008648-PA"/>
    <property type="match status" value="1"/>
</dbReference>
<dbReference type="EMBL" id="KZ308438">
    <property type="protein sequence ID" value="KAG8229648.1"/>
    <property type="molecule type" value="Genomic_DNA"/>
</dbReference>
<evidence type="ECO:0000259" key="2">
    <source>
        <dbReference type="Pfam" id="PF02931"/>
    </source>
</evidence>
<dbReference type="Pfam" id="PF12248">
    <property type="entry name" value="Methyltransf_FA"/>
    <property type="match status" value="1"/>
</dbReference>
<evidence type="ECO:0000256" key="1">
    <source>
        <dbReference type="SAM" id="SignalP"/>
    </source>
</evidence>
<feature type="domain" description="Farnesoic acid O-methyl transferase" evidence="3">
    <location>
        <begin position="35"/>
        <end position="177"/>
    </location>
</feature>
<dbReference type="GO" id="GO:0016020">
    <property type="term" value="C:membrane"/>
    <property type="evidence" value="ECO:0007669"/>
    <property type="project" value="InterPro"/>
</dbReference>
<dbReference type="InterPro" id="IPR022041">
    <property type="entry name" value="Methyltransf_FA"/>
</dbReference>
<protein>
    <recommendedName>
        <fullName evidence="6">Farnesoic acid O-methyl transferase domain-containing protein</fullName>
    </recommendedName>
</protein>
<organism evidence="4 5">
    <name type="scientific">Ladona fulva</name>
    <name type="common">Scarce chaser dragonfly</name>
    <name type="synonym">Libellula fulva</name>
    <dbReference type="NCBI Taxonomy" id="123851"/>
    <lineage>
        <taxon>Eukaryota</taxon>
        <taxon>Metazoa</taxon>
        <taxon>Ecdysozoa</taxon>
        <taxon>Arthropoda</taxon>
        <taxon>Hexapoda</taxon>
        <taxon>Insecta</taxon>
        <taxon>Pterygota</taxon>
        <taxon>Palaeoptera</taxon>
        <taxon>Odonata</taxon>
        <taxon>Epiprocta</taxon>
        <taxon>Anisoptera</taxon>
        <taxon>Libelluloidea</taxon>
        <taxon>Libellulidae</taxon>
        <taxon>Ladona</taxon>
    </lineage>
</organism>
<dbReference type="PANTHER" id="PTHR36695:SF12">
    <property type="entry name" value="AGAP008648-PA"/>
    <property type="match status" value="1"/>
</dbReference>
<dbReference type="Proteomes" id="UP000792457">
    <property type="component" value="Unassembled WGS sequence"/>
</dbReference>
<dbReference type="GO" id="GO:0005230">
    <property type="term" value="F:extracellular ligand-gated monoatomic ion channel activity"/>
    <property type="evidence" value="ECO:0007669"/>
    <property type="project" value="InterPro"/>
</dbReference>
<evidence type="ECO:0000313" key="5">
    <source>
        <dbReference type="Proteomes" id="UP000792457"/>
    </source>
</evidence>
<evidence type="ECO:0000259" key="3">
    <source>
        <dbReference type="Pfam" id="PF12248"/>
    </source>
</evidence>
<accession>A0A8K0KC04</accession>
<reference evidence="4" key="2">
    <citation type="submission" date="2017-10" db="EMBL/GenBank/DDBJ databases">
        <title>Ladona fulva Genome sequencing and assembly.</title>
        <authorList>
            <person name="Murali S."/>
            <person name="Richards S."/>
            <person name="Bandaranaike D."/>
            <person name="Bellair M."/>
            <person name="Blankenburg K."/>
            <person name="Chao H."/>
            <person name="Dinh H."/>
            <person name="Doddapaneni H."/>
            <person name="Dugan-Rocha S."/>
            <person name="Elkadiri S."/>
            <person name="Gnanaolivu R."/>
            <person name="Hernandez B."/>
            <person name="Skinner E."/>
            <person name="Javaid M."/>
            <person name="Lee S."/>
            <person name="Li M."/>
            <person name="Ming W."/>
            <person name="Munidasa M."/>
            <person name="Muniz J."/>
            <person name="Nguyen L."/>
            <person name="Hughes D."/>
            <person name="Osuji N."/>
            <person name="Pu L.-L."/>
            <person name="Puazo M."/>
            <person name="Qu C."/>
            <person name="Quiroz J."/>
            <person name="Raj R."/>
            <person name="Weissenberger G."/>
            <person name="Xin Y."/>
            <person name="Zou X."/>
            <person name="Han Y."/>
            <person name="Worley K."/>
            <person name="Muzny D."/>
            <person name="Gibbs R."/>
        </authorList>
    </citation>
    <scope>NUCLEOTIDE SEQUENCE</scope>
    <source>
        <strain evidence="4">Sampled in the wild</strain>
    </source>
</reference>
<evidence type="ECO:0008006" key="6">
    <source>
        <dbReference type="Google" id="ProtNLM"/>
    </source>
</evidence>
<gene>
    <name evidence="4" type="ORF">J437_LFUL008580</name>
</gene>
<dbReference type="InterPro" id="IPR036734">
    <property type="entry name" value="Neur_chan_lig-bd_sf"/>
</dbReference>
<dbReference type="InterPro" id="IPR006202">
    <property type="entry name" value="Neur_chan_lig-bd"/>
</dbReference>
<feature type="signal peptide" evidence="1">
    <location>
        <begin position="1"/>
        <end position="19"/>
    </location>
</feature>
<dbReference type="AlphaFoldDB" id="A0A8K0KC04"/>
<feature type="non-terminal residue" evidence="4">
    <location>
        <position position="1"/>
    </location>
</feature>
<evidence type="ECO:0000313" key="4">
    <source>
        <dbReference type="EMBL" id="KAG8229648.1"/>
    </source>
</evidence>
<dbReference type="Gene3D" id="2.70.170.10">
    <property type="entry name" value="Neurotransmitter-gated ion-channel ligand-binding domain"/>
    <property type="match status" value="1"/>
</dbReference>
<dbReference type="Pfam" id="PF02931">
    <property type="entry name" value="Neur_chan_LBD"/>
    <property type="match status" value="1"/>
</dbReference>
<sequence>MERLLCIFLVASVIQCATAADPSLKDLTCHEEFTFGYSYRNYHRISELTTNRTDGFRLDFKVRAGSNAHISFAENAYPSARDIVYEIVLGAGRNTYSDIRRGRGQASKVKEPTLNIVSSTDLRGFWITIHNDGRILVGKEEDDLPFLMWRDPNPIRLNFFAFSTWKDVYGKWYYSCKKNESKVEEDDAYEQPLTMTEKLRRNLLIGYDPYIAPQTNDSSDLKRTMVYAHVSTFHVNLDEQRSILNVHGTMSLSWRDEKLRWSPDDYGNL</sequence>
<name>A0A8K0KC04_LADFU</name>